<feature type="domain" description="Glutaredoxin" evidence="8">
    <location>
        <begin position="4"/>
        <end position="64"/>
    </location>
</feature>
<dbReference type="SUPFAM" id="SSF52833">
    <property type="entry name" value="Thioredoxin-like"/>
    <property type="match status" value="1"/>
</dbReference>
<dbReference type="GO" id="GO:0045454">
    <property type="term" value="P:cell redox homeostasis"/>
    <property type="evidence" value="ECO:0007669"/>
    <property type="project" value="InterPro"/>
</dbReference>
<dbReference type="Gene3D" id="3.40.30.10">
    <property type="entry name" value="Glutaredoxin"/>
    <property type="match status" value="1"/>
</dbReference>
<organism evidence="9 10">
    <name type="scientific">Entomobacter blattae</name>
    <dbReference type="NCBI Taxonomy" id="2762277"/>
    <lineage>
        <taxon>Bacteria</taxon>
        <taxon>Pseudomonadati</taxon>
        <taxon>Pseudomonadota</taxon>
        <taxon>Alphaproteobacteria</taxon>
        <taxon>Acetobacterales</taxon>
        <taxon>Acetobacteraceae</taxon>
        <taxon>Entomobacter</taxon>
    </lineage>
</organism>
<dbReference type="CDD" id="cd03418">
    <property type="entry name" value="GRX_GRXb_1_3_like"/>
    <property type="match status" value="1"/>
</dbReference>
<dbReference type="PANTHER" id="PTHR45694">
    <property type="entry name" value="GLUTAREDOXIN 2"/>
    <property type="match status" value="1"/>
</dbReference>
<keyword evidence="6 7" id="KW-0676">Redox-active center</keyword>
<evidence type="ECO:0000259" key="8">
    <source>
        <dbReference type="Pfam" id="PF00462"/>
    </source>
</evidence>
<dbReference type="InterPro" id="IPR002109">
    <property type="entry name" value="Glutaredoxin"/>
</dbReference>
<dbReference type="PANTHER" id="PTHR45694:SF18">
    <property type="entry name" value="GLUTAREDOXIN-1-RELATED"/>
    <property type="match status" value="1"/>
</dbReference>
<evidence type="ECO:0000256" key="6">
    <source>
        <dbReference type="ARBA" id="ARBA00023284"/>
    </source>
</evidence>
<evidence type="ECO:0000256" key="1">
    <source>
        <dbReference type="ARBA" id="ARBA00002549"/>
    </source>
</evidence>
<dbReference type="PROSITE" id="PS00195">
    <property type="entry name" value="GLUTAREDOXIN_1"/>
    <property type="match status" value="1"/>
</dbReference>
<keyword evidence="7" id="KW-0963">Cytoplasm</keyword>
<evidence type="ECO:0000256" key="2">
    <source>
        <dbReference type="ARBA" id="ARBA00007787"/>
    </source>
</evidence>
<dbReference type="PROSITE" id="PS51354">
    <property type="entry name" value="GLUTAREDOXIN_2"/>
    <property type="match status" value="1"/>
</dbReference>
<proteinExistence type="inferred from homology"/>
<comment type="function">
    <text evidence="1 7">Has a glutathione-disulfide oxidoreductase activity in the presence of NADPH and glutathione reductase. Reduces low molecular weight disulfides and proteins.</text>
</comment>
<dbReference type="PRINTS" id="PR00160">
    <property type="entry name" value="GLUTAREDOXIN"/>
</dbReference>
<evidence type="ECO:0000256" key="4">
    <source>
        <dbReference type="ARBA" id="ARBA00022982"/>
    </source>
</evidence>
<comment type="similarity">
    <text evidence="2 7">Belongs to the glutaredoxin family.</text>
</comment>
<dbReference type="InterPro" id="IPR036249">
    <property type="entry name" value="Thioredoxin-like_sf"/>
</dbReference>
<dbReference type="GO" id="GO:0005737">
    <property type="term" value="C:cytoplasm"/>
    <property type="evidence" value="ECO:0007669"/>
    <property type="project" value="TreeGrafter"/>
</dbReference>
<dbReference type="NCBIfam" id="TIGR02181">
    <property type="entry name" value="GRX_bact"/>
    <property type="match status" value="1"/>
</dbReference>
<sequence>MPKIEIYTQPFCPYCKQALELFKQKGVTVQEISAPRGTPERETAIERSGGRKTVPQIFIDGNHIGGCDDLIALDRKGGLDPLLNH</sequence>
<keyword evidence="4 7" id="KW-0249">Electron transport</keyword>
<dbReference type="GO" id="GO:0015038">
    <property type="term" value="F:glutathione disulfide oxidoreductase activity"/>
    <property type="evidence" value="ECO:0007669"/>
    <property type="project" value="UniProtKB-UniRule"/>
</dbReference>
<dbReference type="InterPro" id="IPR014025">
    <property type="entry name" value="Glutaredoxin_subgr"/>
</dbReference>
<evidence type="ECO:0000256" key="3">
    <source>
        <dbReference type="ARBA" id="ARBA00022448"/>
    </source>
</evidence>
<evidence type="ECO:0000256" key="7">
    <source>
        <dbReference type="RuleBase" id="RU364065"/>
    </source>
</evidence>
<evidence type="ECO:0000313" key="9">
    <source>
        <dbReference type="EMBL" id="QNT79145.1"/>
    </source>
</evidence>
<evidence type="ECO:0000313" key="10">
    <source>
        <dbReference type="Proteomes" id="UP000516349"/>
    </source>
</evidence>
<dbReference type="EMBL" id="CP060244">
    <property type="protein sequence ID" value="QNT79145.1"/>
    <property type="molecule type" value="Genomic_DNA"/>
</dbReference>
<dbReference type="Pfam" id="PF00462">
    <property type="entry name" value="Glutaredoxin"/>
    <property type="match status" value="1"/>
</dbReference>
<dbReference type="RefSeq" id="WP_203413332.1">
    <property type="nucleotide sequence ID" value="NZ_CP060244.1"/>
</dbReference>
<dbReference type="InterPro" id="IPR011900">
    <property type="entry name" value="GRX_bact"/>
</dbReference>
<dbReference type="GO" id="GO:0034599">
    <property type="term" value="P:cellular response to oxidative stress"/>
    <property type="evidence" value="ECO:0007669"/>
    <property type="project" value="TreeGrafter"/>
</dbReference>
<accession>A0A7H1NTN5</accession>
<dbReference type="InterPro" id="IPR011767">
    <property type="entry name" value="GLR_AS"/>
</dbReference>
<keyword evidence="10" id="KW-1185">Reference proteome</keyword>
<dbReference type="Proteomes" id="UP000516349">
    <property type="component" value="Chromosome"/>
</dbReference>
<evidence type="ECO:0000256" key="5">
    <source>
        <dbReference type="ARBA" id="ARBA00023157"/>
    </source>
</evidence>
<reference evidence="9 10" key="1">
    <citation type="submission" date="2020-08" db="EMBL/GenBank/DDBJ databases">
        <title>Complete genome sequence of Entomobacter blattae G55GP.</title>
        <authorList>
            <person name="Poehlein A."/>
            <person name="Guzman J."/>
            <person name="Daniel R."/>
            <person name="Vilcinskas A."/>
        </authorList>
    </citation>
    <scope>NUCLEOTIDE SEQUENCE [LARGE SCALE GENOMIC DNA]</scope>
    <source>
        <strain evidence="9 10">G55GP</strain>
    </source>
</reference>
<gene>
    <name evidence="9" type="primary">grxC</name>
    <name evidence="9" type="ORF">JGUZn3_19320</name>
</gene>
<name>A0A7H1NTN5_9PROT</name>
<protein>
    <recommendedName>
        <fullName evidence="7">Glutaredoxin</fullName>
    </recommendedName>
</protein>
<keyword evidence="3 7" id="KW-0813">Transport</keyword>
<dbReference type="AlphaFoldDB" id="A0A7H1NTN5"/>
<keyword evidence="5" id="KW-1015">Disulfide bond</keyword>
<dbReference type="KEGG" id="ebla:JGUZn3_19320"/>